<feature type="non-terminal residue" evidence="2">
    <location>
        <position position="285"/>
    </location>
</feature>
<dbReference type="InterPro" id="IPR048636">
    <property type="entry name" value="Csf1_N"/>
</dbReference>
<evidence type="ECO:0000313" key="2">
    <source>
        <dbReference type="EMBL" id="KAG2179568.1"/>
    </source>
</evidence>
<gene>
    <name evidence="2" type="ORF">INT44_006415</name>
</gene>
<name>A0A8H7PSW0_9FUNG</name>
<dbReference type="Proteomes" id="UP000612746">
    <property type="component" value="Unassembled WGS sequence"/>
</dbReference>
<dbReference type="PANTHER" id="PTHR32085:SF3">
    <property type="entry name" value="PROTEIN CSF1"/>
    <property type="match status" value="1"/>
</dbReference>
<dbReference type="Pfam" id="PF21678">
    <property type="entry name" value="Csf1_N"/>
    <property type="match status" value="1"/>
</dbReference>
<dbReference type="OrthoDB" id="10051416at2759"/>
<keyword evidence="3" id="KW-1185">Reference proteome</keyword>
<evidence type="ECO:0000259" key="1">
    <source>
        <dbReference type="Pfam" id="PF21678"/>
    </source>
</evidence>
<organism evidence="2 3">
    <name type="scientific">Umbelopsis vinacea</name>
    <dbReference type="NCBI Taxonomy" id="44442"/>
    <lineage>
        <taxon>Eukaryota</taxon>
        <taxon>Fungi</taxon>
        <taxon>Fungi incertae sedis</taxon>
        <taxon>Mucoromycota</taxon>
        <taxon>Mucoromycotina</taxon>
        <taxon>Umbelopsidomycetes</taxon>
        <taxon>Umbelopsidales</taxon>
        <taxon>Umbelopsidaceae</taxon>
        <taxon>Umbelopsis</taxon>
    </lineage>
</organism>
<dbReference type="AlphaFoldDB" id="A0A8H7PSW0"/>
<dbReference type="InterPro" id="IPR029636">
    <property type="entry name" value="Csf1"/>
</dbReference>
<proteinExistence type="predicted"/>
<protein>
    <recommendedName>
        <fullName evidence="1">Csf1 N-terminal domain-containing protein</fullName>
    </recommendedName>
</protein>
<reference evidence="2" key="1">
    <citation type="submission" date="2020-12" db="EMBL/GenBank/DDBJ databases">
        <title>Metabolic potential, ecology and presence of endohyphal bacteria is reflected in genomic diversity of Mucoromycotina.</title>
        <authorList>
            <person name="Muszewska A."/>
            <person name="Okrasinska A."/>
            <person name="Steczkiewicz K."/>
            <person name="Drgas O."/>
            <person name="Orlowska M."/>
            <person name="Perlinska-Lenart U."/>
            <person name="Aleksandrzak-Piekarczyk T."/>
            <person name="Szatraj K."/>
            <person name="Zielenkiewicz U."/>
            <person name="Pilsyk S."/>
            <person name="Malc E."/>
            <person name="Mieczkowski P."/>
            <person name="Kruszewska J.S."/>
            <person name="Biernat P."/>
            <person name="Pawlowska J."/>
        </authorList>
    </citation>
    <scope>NUCLEOTIDE SEQUENCE</scope>
    <source>
        <strain evidence="2">WA0000051536</strain>
    </source>
</reference>
<comment type="caution">
    <text evidence="2">The sequence shown here is derived from an EMBL/GenBank/DDBJ whole genome shotgun (WGS) entry which is preliminary data.</text>
</comment>
<accession>A0A8H7PSW0</accession>
<evidence type="ECO:0000313" key="3">
    <source>
        <dbReference type="Proteomes" id="UP000612746"/>
    </source>
</evidence>
<dbReference type="EMBL" id="JAEPRA010000010">
    <property type="protein sequence ID" value="KAG2179568.1"/>
    <property type="molecule type" value="Genomic_DNA"/>
</dbReference>
<dbReference type="GO" id="GO:0006113">
    <property type="term" value="P:fermentation"/>
    <property type="evidence" value="ECO:0007669"/>
    <property type="project" value="InterPro"/>
</dbReference>
<feature type="domain" description="Csf1 N-terminal" evidence="1">
    <location>
        <begin position="20"/>
        <end position="280"/>
    </location>
</feature>
<dbReference type="PANTHER" id="PTHR32085">
    <property type="entry name" value="PROTEIN CSF1"/>
    <property type="match status" value="1"/>
</dbReference>
<sequence>NLFLTFIAGPVPYPEASDNNVTYDQTYYGNGGVPPEWGIHISLRNAMIQYGPWADRQRALIQNFMFPPSHRNTEPSPILQPGQTRACAALEMYIEFVSDLTLRIPLREKSKDWKYTSGMEEMDVNASGFITRPYGWIDIKAAAGSSIKMIIPTMVSATGYSNKLDVNLVDVNIQTSVNYASLLTCKKLKVHANMETPLVWNAHRTWNFNFAVSHPEIFLLRDHVFLIQDLVKDWTADNTTDLTHCIPITYKMQLKMNNAMLYLCVNQDNIINNPNVIDDNGKHLI</sequence>
<dbReference type="GO" id="GO:0016020">
    <property type="term" value="C:membrane"/>
    <property type="evidence" value="ECO:0007669"/>
    <property type="project" value="InterPro"/>
</dbReference>